<dbReference type="AlphaFoldDB" id="A0A809RSV5"/>
<evidence type="ECO:0000313" key="2">
    <source>
        <dbReference type="Proteomes" id="UP000464317"/>
    </source>
</evidence>
<proteinExistence type="predicted"/>
<name>A0A809RSV5_9BACT</name>
<keyword evidence="2" id="KW-1185">Reference proteome</keyword>
<organism evidence="1 2">
    <name type="scientific">Mycoplasmopsis felis</name>
    <dbReference type="NCBI Taxonomy" id="33923"/>
    <lineage>
        <taxon>Bacteria</taxon>
        <taxon>Bacillati</taxon>
        <taxon>Mycoplasmatota</taxon>
        <taxon>Mycoplasmoidales</taxon>
        <taxon>Metamycoplasmataceae</taxon>
        <taxon>Mycoplasmopsis</taxon>
    </lineage>
</organism>
<dbReference type="Proteomes" id="UP000464317">
    <property type="component" value="Chromosome"/>
</dbReference>
<evidence type="ECO:0000313" key="1">
    <source>
        <dbReference type="EMBL" id="BBU47392.1"/>
    </source>
</evidence>
<sequence>MIQYKILAKFNKSASNESIYKNAILNNWISVFTLENNLYKEFIKSIPNTFKHIEIFNRFFGFKDNAINLQELVQNIDATNDFKEKTRLLLEKTNLNNFFNQVLEITKNKYNPPIINQSQLIKLNNVSIDMQGQNQILVADFEIIPLTSQIIDNKLTIKPNNNFVSDQFTIRLIK</sequence>
<dbReference type="EMBL" id="AP022325">
    <property type="protein sequence ID" value="BBU47392.1"/>
    <property type="molecule type" value="Genomic_DNA"/>
</dbReference>
<reference evidence="1 2" key="1">
    <citation type="submission" date="2020-01" db="EMBL/GenBank/DDBJ databases">
        <title>Complete genome sequence of Mycoplasma felis strain Myco-2.</title>
        <authorList>
            <person name="Kinoshita Y."/>
            <person name="Niwa H."/>
            <person name="Uchida-Fujii E."/>
            <person name="Nukada T."/>
        </authorList>
    </citation>
    <scope>NUCLEOTIDE SEQUENCE [LARGE SCALE GENOMIC DNA]</scope>
    <source>
        <strain evidence="1 2">Myco-2</strain>
    </source>
</reference>
<dbReference type="RefSeq" id="WP_161552921.1">
    <property type="nucleotide sequence ID" value="NZ_AP022325.1"/>
</dbReference>
<gene>
    <name evidence="1" type="ORF">JPM2_0850</name>
</gene>
<accession>A0A809RSV5</accession>
<protein>
    <submittedName>
        <fullName evidence="1">Uncharacterized protein</fullName>
    </submittedName>
</protein>
<dbReference type="KEGG" id="mfel:JPM2_0850"/>